<dbReference type="AlphaFoldDB" id="A0A644SVX0"/>
<proteinExistence type="predicted"/>
<name>A0A644SVX0_9ZZZZ</name>
<accession>A0A644SVX0</accession>
<dbReference type="EMBL" id="VSSQ01000008">
    <property type="protein sequence ID" value="MPL58858.1"/>
    <property type="molecule type" value="Genomic_DNA"/>
</dbReference>
<evidence type="ECO:0000313" key="1">
    <source>
        <dbReference type="EMBL" id="MPL58858.1"/>
    </source>
</evidence>
<comment type="caution">
    <text evidence="1">The sequence shown here is derived from an EMBL/GenBank/DDBJ whole genome shotgun (WGS) entry which is preliminary data.</text>
</comment>
<dbReference type="Pfam" id="PF03747">
    <property type="entry name" value="ADP_ribosyl_GH"/>
    <property type="match status" value="1"/>
</dbReference>
<dbReference type="InterPro" id="IPR036705">
    <property type="entry name" value="Ribosyl_crysJ1_sf"/>
</dbReference>
<organism evidence="1">
    <name type="scientific">bioreactor metagenome</name>
    <dbReference type="NCBI Taxonomy" id="1076179"/>
    <lineage>
        <taxon>unclassified sequences</taxon>
        <taxon>metagenomes</taxon>
        <taxon>ecological metagenomes</taxon>
    </lineage>
</organism>
<reference evidence="1" key="1">
    <citation type="submission" date="2019-08" db="EMBL/GenBank/DDBJ databases">
        <authorList>
            <person name="Kucharzyk K."/>
            <person name="Murdoch R.W."/>
            <person name="Higgins S."/>
            <person name="Loffler F."/>
        </authorList>
    </citation>
    <scope>NUCLEOTIDE SEQUENCE</scope>
</reference>
<evidence type="ECO:0008006" key="2">
    <source>
        <dbReference type="Google" id="ProtNLM"/>
    </source>
</evidence>
<sequence>MNRPSAATLRVLLEAFAVGDAVGMATEFMTRREILERFGMVRGPCDPSLSKNHGDLRRAQVTDDTEQVLCLLDEYCLSGGIDPRRTAERLLRWAKESDAVEKRYIGPSSKTALRAIAEGADPAEAGKRGTTCGGVMRSPSAILFALCRGLPLAESVRGCLMPTHNTEPALGAGMAYARALETALGGGSPDEVAVAARFGEAEGAALAPWPFCAPSLGERVACFRSLMVDFGGPDAALDFLYGVFGTGLESADVAAAALCVYFWAPDNPWLCIRMGASIGGDTDTIAALAAMLAAATRAAKGQGHGIPEGVLSEVLEVNGLDLAALAERVAGGKDGADRPGESR</sequence>
<protein>
    <recommendedName>
        <fullName evidence="2">ADP-ribosyl-[dinitrogen reductase] glycohydrolase</fullName>
    </recommendedName>
</protein>
<dbReference type="Gene3D" id="1.10.4080.10">
    <property type="entry name" value="ADP-ribosylation/Crystallin J1"/>
    <property type="match status" value="1"/>
</dbReference>
<dbReference type="SUPFAM" id="SSF101478">
    <property type="entry name" value="ADP-ribosylglycohydrolase"/>
    <property type="match status" value="1"/>
</dbReference>
<gene>
    <name evidence="1" type="ORF">SDC9_04404</name>
</gene>
<dbReference type="InterPro" id="IPR005502">
    <property type="entry name" value="Ribosyl_crysJ1"/>
</dbReference>